<accession>A0AAD6VBH7</accession>
<dbReference type="EMBL" id="JARJCW010000045">
    <property type="protein sequence ID" value="KAJ7205012.1"/>
    <property type="molecule type" value="Genomic_DNA"/>
</dbReference>
<dbReference type="Proteomes" id="UP001219525">
    <property type="component" value="Unassembled WGS sequence"/>
</dbReference>
<feature type="region of interest" description="Disordered" evidence="1">
    <location>
        <begin position="1"/>
        <end position="41"/>
    </location>
</feature>
<gene>
    <name evidence="2" type="ORF">GGX14DRAFT_569161</name>
</gene>
<name>A0AAD6VBH7_9AGAR</name>
<protein>
    <submittedName>
        <fullName evidence="2">Uncharacterized protein</fullName>
    </submittedName>
</protein>
<reference evidence="2" key="1">
    <citation type="submission" date="2023-03" db="EMBL/GenBank/DDBJ databases">
        <title>Massive genome expansion in bonnet fungi (Mycena s.s.) driven by repeated elements and novel gene families across ecological guilds.</title>
        <authorList>
            <consortium name="Lawrence Berkeley National Laboratory"/>
            <person name="Harder C.B."/>
            <person name="Miyauchi S."/>
            <person name="Viragh M."/>
            <person name="Kuo A."/>
            <person name="Thoen E."/>
            <person name="Andreopoulos B."/>
            <person name="Lu D."/>
            <person name="Skrede I."/>
            <person name="Drula E."/>
            <person name="Henrissat B."/>
            <person name="Morin E."/>
            <person name="Kohler A."/>
            <person name="Barry K."/>
            <person name="LaButti K."/>
            <person name="Morin E."/>
            <person name="Salamov A."/>
            <person name="Lipzen A."/>
            <person name="Mereny Z."/>
            <person name="Hegedus B."/>
            <person name="Baldrian P."/>
            <person name="Stursova M."/>
            <person name="Weitz H."/>
            <person name="Taylor A."/>
            <person name="Grigoriev I.V."/>
            <person name="Nagy L.G."/>
            <person name="Martin F."/>
            <person name="Kauserud H."/>
        </authorList>
    </citation>
    <scope>NUCLEOTIDE SEQUENCE</scope>
    <source>
        <strain evidence="2">9144</strain>
    </source>
</reference>
<organism evidence="2 3">
    <name type="scientific">Mycena pura</name>
    <dbReference type="NCBI Taxonomy" id="153505"/>
    <lineage>
        <taxon>Eukaryota</taxon>
        <taxon>Fungi</taxon>
        <taxon>Dikarya</taxon>
        <taxon>Basidiomycota</taxon>
        <taxon>Agaricomycotina</taxon>
        <taxon>Agaricomycetes</taxon>
        <taxon>Agaricomycetidae</taxon>
        <taxon>Agaricales</taxon>
        <taxon>Marasmiineae</taxon>
        <taxon>Mycenaceae</taxon>
        <taxon>Mycena</taxon>
    </lineage>
</organism>
<sequence>MSSRYSELSVNPQTRTSSSNSATGIDRLHLQTNTDGFPKSQLKAKSYRSQSHLLPSSSFSNLSTPRRHPALDDMEFREFAALAEAAEKYQVFSAMNVCRIPLVSPAVHDIDVRMWQIRYIDAWNTVLNDAISDMERSHKRKTFGHSLRSLRRLDEIFADQGSI</sequence>
<evidence type="ECO:0000256" key="1">
    <source>
        <dbReference type="SAM" id="MobiDB-lite"/>
    </source>
</evidence>
<feature type="compositionally biased region" description="Polar residues" evidence="1">
    <location>
        <begin position="1"/>
        <end position="23"/>
    </location>
</feature>
<comment type="caution">
    <text evidence="2">The sequence shown here is derived from an EMBL/GenBank/DDBJ whole genome shotgun (WGS) entry which is preliminary data.</text>
</comment>
<evidence type="ECO:0000313" key="3">
    <source>
        <dbReference type="Proteomes" id="UP001219525"/>
    </source>
</evidence>
<keyword evidence="3" id="KW-1185">Reference proteome</keyword>
<evidence type="ECO:0000313" key="2">
    <source>
        <dbReference type="EMBL" id="KAJ7205012.1"/>
    </source>
</evidence>
<dbReference type="AlphaFoldDB" id="A0AAD6VBH7"/>
<proteinExistence type="predicted"/>